<dbReference type="AlphaFoldDB" id="A0A318U5S4"/>
<dbReference type="Pfam" id="PF09937">
    <property type="entry name" value="DUF2169"/>
    <property type="match status" value="1"/>
</dbReference>
<feature type="region of interest" description="Disordered" evidence="1">
    <location>
        <begin position="139"/>
        <end position="159"/>
    </location>
</feature>
<evidence type="ECO:0000313" key="3">
    <source>
        <dbReference type="EMBL" id="PYF12743.1"/>
    </source>
</evidence>
<keyword evidence="4" id="KW-1185">Reference proteome</keyword>
<reference evidence="3 4" key="1">
    <citation type="submission" date="2018-06" db="EMBL/GenBank/DDBJ databases">
        <title>Genomic Encyclopedia of Type Strains, Phase III (KMG-III): the genomes of soil and plant-associated and newly described type strains.</title>
        <authorList>
            <person name="Whitman W."/>
        </authorList>
    </citation>
    <scope>NUCLEOTIDE SEQUENCE [LARGE SCALE GENOMIC DNA]</scope>
    <source>
        <strain evidence="3 4">JA737</strain>
    </source>
</reference>
<organism evidence="3 4">
    <name type="scientific">Rhodobacter viridis</name>
    <dbReference type="NCBI Taxonomy" id="1054202"/>
    <lineage>
        <taxon>Bacteria</taxon>
        <taxon>Pseudomonadati</taxon>
        <taxon>Pseudomonadota</taxon>
        <taxon>Alphaproteobacteria</taxon>
        <taxon>Rhodobacterales</taxon>
        <taxon>Rhodobacter group</taxon>
        <taxon>Rhodobacter</taxon>
    </lineage>
</organism>
<evidence type="ECO:0000313" key="4">
    <source>
        <dbReference type="Proteomes" id="UP000247727"/>
    </source>
</evidence>
<dbReference type="EMBL" id="QJTK01000001">
    <property type="protein sequence ID" value="PYF12743.1"/>
    <property type="molecule type" value="Genomic_DNA"/>
</dbReference>
<gene>
    <name evidence="3" type="ORF">C8J30_101124</name>
</gene>
<dbReference type="InterPro" id="IPR018683">
    <property type="entry name" value="DUF2169"/>
</dbReference>
<name>A0A318U5S4_9RHOB</name>
<dbReference type="OrthoDB" id="237820at2"/>
<proteinExistence type="predicted"/>
<dbReference type="Proteomes" id="UP000247727">
    <property type="component" value="Unassembled WGS sequence"/>
</dbReference>
<protein>
    <submittedName>
        <fullName evidence="3">Uncharacterized protein DUF2169</fullName>
    </submittedName>
</protein>
<sequence length="189" mass="20541">MKLWALENHTPFAAFTLPDRDVQGRQHWVVAMRASFGLPVSDGFVTPLQDLPPVRLAPEYAPDGGLLHEDDILPFAPCSEVLLHGTLHPATPDARAPQSFGFRLGKLEKTAVLHPPAQAVLRSGRWRVEPLGPLAATPLRWENTFGGTSPRGQADPENPTAPVMACTRPDLCPRARFCPCPGSCRQASV</sequence>
<evidence type="ECO:0000256" key="1">
    <source>
        <dbReference type="SAM" id="MobiDB-lite"/>
    </source>
</evidence>
<evidence type="ECO:0000259" key="2">
    <source>
        <dbReference type="Pfam" id="PF09937"/>
    </source>
</evidence>
<accession>A0A318U5S4</accession>
<feature type="domain" description="DUF2169" evidence="2">
    <location>
        <begin position="24"/>
        <end position="159"/>
    </location>
</feature>
<comment type="caution">
    <text evidence="3">The sequence shown here is derived from an EMBL/GenBank/DDBJ whole genome shotgun (WGS) entry which is preliminary data.</text>
</comment>